<feature type="binding site" evidence="13">
    <location>
        <position position="148"/>
    </location>
    <ligand>
        <name>Mg(2+)</name>
        <dbReference type="ChEBI" id="CHEBI:18420"/>
        <label>1</label>
    </ligand>
</feature>
<protein>
    <recommendedName>
        <fullName evidence="13 14">Crossover junction endodeoxyribonuclease RuvC</fullName>
        <ecNumber evidence="13 14">3.1.21.10</ecNumber>
    </recommendedName>
    <alternativeName>
        <fullName evidence="13">Holliday junction nuclease RuvC</fullName>
    </alternativeName>
    <alternativeName>
        <fullName evidence="13">Holliday junction resolvase RuvC</fullName>
    </alternativeName>
</protein>
<keyword evidence="11 13" id="KW-0234">DNA repair</keyword>
<feature type="active site" evidence="13">
    <location>
        <position position="15"/>
    </location>
</feature>
<organism evidence="15">
    <name type="scientific">Thermogemmatispora argillosa</name>
    <dbReference type="NCBI Taxonomy" id="2045280"/>
    <lineage>
        <taxon>Bacteria</taxon>
        <taxon>Bacillati</taxon>
        <taxon>Chloroflexota</taxon>
        <taxon>Ktedonobacteria</taxon>
        <taxon>Thermogemmatisporales</taxon>
        <taxon>Thermogemmatisporaceae</taxon>
        <taxon>Thermogemmatispora</taxon>
    </lineage>
</organism>
<dbReference type="PRINTS" id="PR00696">
    <property type="entry name" value="RSOLVASERUVC"/>
</dbReference>
<keyword evidence="8 13" id="KW-0460">Magnesium</keyword>
<dbReference type="HAMAP" id="MF_00034">
    <property type="entry name" value="RuvC"/>
    <property type="match status" value="1"/>
</dbReference>
<dbReference type="GO" id="GO:0048476">
    <property type="term" value="C:Holliday junction resolvase complex"/>
    <property type="evidence" value="ECO:0007669"/>
    <property type="project" value="UniProtKB-UniRule"/>
</dbReference>
<sequence>MTPKAPPRRVALGIDPGTAIVGYAVVAAQGDRLSLLACDVITTPAGMPLPQRLQHIYTRLGEIITTHQPAEAAMEELFFAKNARTAMMVGQARGVAMLALANHGLPIAEYTPRQVKQAVTGYGSADKAQVGEMVRILLNLRSVPRPDDAADAAAIAICHLHSSHLMRASLLSEDLHPSSESGGW</sequence>
<dbReference type="InterPro" id="IPR036397">
    <property type="entry name" value="RNaseH_sf"/>
</dbReference>
<dbReference type="CDD" id="cd16962">
    <property type="entry name" value="RuvC"/>
    <property type="match status" value="1"/>
</dbReference>
<reference evidence="15" key="1">
    <citation type="submission" date="2018-12" db="EMBL/GenBank/DDBJ databases">
        <title>Novel natural products biosynthetic potential of the class Ktedonobacteria.</title>
        <authorList>
            <person name="Zheng Y."/>
            <person name="Saitou A."/>
            <person name="Wang C.M."/>
            <person name="Toyoda A."/>
            <person name="Minakuchi Y."/>
            <person name="Sekiguchi Y."/>
            <person name="Ueda K."/>
            <person name="Takano H."/>
            <person name="Sakai Y."/>
            <person name="Yokota A."/>
            <person name="Yabe S."/>
        </authorList>
    </citation>
    <scope>NUCLEOTIDE SEQUENCE</scope>
    <source>
        <strain evidence="15">A3-2</strain>
    </source>
</reference>
<evidence type="ECO:0000256" key="1">
    <source>
        <dbReference type="ARBA" id="ARBA00009518"/>
    </source>
</evidence>
<evidence type="ECO:0000256" key="2">
    <source>
        <dbReference type="ARBA" id="ARBA00022490"/>
    </source>
</evidence>
<evidence type="ECO:0000256" key="10">
    <source>
        <dbReference type="ARBA" id="ARBA00023172"/>
    </source>
</evidence>
<comment type="similarity">
    <text evidence="1 13">Belongs to the RuvC family.</text>
</comment>
<keyword evidence="7 13" id="KW-0378">Hydrolase</keyword>
<comment type="subcellular location">
    <subcellularLocation>
        <location evidence="13">Cytoplasm</location>
    </subcellularLocation>
</comment>
<evidence type="ECO:0000256" key="14">
    <source>
        <dbReference type="NCBIfam" id="TIGR00228"/>
    </source>
</evidence>
<dbReference type="InterPro" id="IPR020563">
    <property type="entry name" value="X-over_junc_endoDNase_Mg_BS"/>
</dbReference>
<keyword evidence="3 13" id="KW-0540">Nuclease</keyword>
<dbReference type="PROSITE" id="PS01321">
    <property type="entry name" value="RUVC"/>
    <property type="match status" value="1"/>
</dbReference>
<evidence type="ECO:0000256" key="12">
    <source>
        <dbReference type="ARBA" id="ARBA00029354"/>
    </source>
</evidence>
<comment type="catalytic activity">
    <reaction evidence="12 13">
        <text>Endonucleolytic cleavage at a junction such as a reciprocal single-stranded crossover between two homologous DNA duplexes (Holliday junction).</text>
        <dbReference type="EC" id="3.1.21.10"/>
    </reaction>
</comment>
<comment type="function">
    <text evidence="13">The RuvA-RuvB-RuvC complex processes Holliday junction (HJ) DNA during genetic recombination and DNA repair. Endonuclease that resolves HJ intermediates. Cleaves cruciform DNA by making single-stranded nicks across the HJ at symmetrical positions within the homologous arms, yielding a 5'-phosphate and a 3'-hydroxyl group; requires a central core of homology in the junction. The consensus cleavage sequence is 5'-(A/T)TT(C/G)-3'. Cleavage occurs on the 3'-side of the TT dinucleotide at the point of strand exchange. HJ branch migration catalyzed by RuvA-RuvB allows RuvC to scan DNA until it finds its consensus sequence, where it cleaves and resolves the cruciform DNA.</text>
</comment>
<evidence type="ECO:0000256" key="7">
    <source>
        <dbReference type="ARBA" id="ARBA00022801"/>
    </source>
</evidence>
<accession>A0A455T7S0</accession>
<name>A0A455T7S0_9CHLR</name>
<dbReference type="NCBIfam" id="TIGR00228">
    <property type="entry name" value="ruvC"/>
    <property type="match status" value="1"/>
</dbReference>
<dbReference type="Gene3D" id="3.30.420.10">
    <property type="entry name" value="Ribonuclease H-like superfamily/Ribonuclease H"/>
    <property type="match status" value="1"/>
</dbReference>
<keyword evidence="10 13" id="KW-0233">DNA recombination</keyword>
<evidence type="ECO:0000313" key="15">
    <source>
        <dbReference type="EMBL" id="BBH95494.1"/>
    </source>
</evidence>
<dbReference type="GO" id="GO:0000287">
    <property type="term" value="F:magnesium ion binding"/>
    <property type="evidence" value="ECO:0007669"/>
    <property type="project" value="UniProtKB-UniRule"/>
</dbReference>
<dbReference type="GO" id="GO:0005737">
    <property type="term" value="C:cytoplasm"/>
    <property type="evidence" value="ECO:0007669"/>
    <property type="project" value="UniProtKB-SubCell"/>
</dbReference>
<evidence type="ECO:0000256" key="6">
    <source>
        <dbReference type="ARBA" id="ARBA00022763"/>
    </source>
</evidence>
<keyword evidence="9 13" id="KW-0238">DNA-binding</keyword>
<dbReference type="Pfam" id="PF02075">
    <property type="entry name" value="RuvC"/>
    <property type="match status" value="1"/>
</dbReference>
<comment type="cofactor">
    <cofactor evidence="13">
        <name>Mg(2+)</name>
        <dbReference type="ChEBI" id="CHEBI:18420"/>
    </cofactor>
    <text evidence="13">Binds 2 Mg(2+) ion per subunit.</text>
</comment>
<dbReference type="GO" id="GO:0003677">
    <property type="term" value="F:DNA binding"/>
    <property type="evidence" value="ECO:0007669"/>
    <property type="project" value="UniProtKB-KW"/>
</dbReference>
<evidence type="ECO:0000256" key="11">
    <source>
        <dbReference type="ARBA" id="ARBA00023204"/>
    </source>
</evidence>
<dbReference type="PANTHER" id="PTHR30194">
    <property type="entry name" value="CROSSOVER JUNCTION ENDODEOXYRIBONUCLEASE RUVC"/>
    <property type="match status" value="1"/>
</dbReference>
<evidence type="ECO:0000256" key="3">
    <source>
        <dbReference type="ARBA" id="ARBA00022722"/>
    </source>
</evidence>
<feature type="active site" evidence="13">
    <location>
        <position position="75"/>
    </location>
</feature>
<dbReference type="GO" id="GO:0006310">
    <property type="term" value="P:DNA recombination"/>
    <property type="evidence" value="ECO:0007669"/>
    <property type="project" value="UniProtKB-UniRule"/>
</dbReference>
<dbReference type="AlphaFoldDB" id="A0A455T7S0"/>
<evidence type="ECO:0000256" key="8">
    <source>
        <dbReference type="ARBA" id="ARBA00022842"/>
    </source>
</evidence>
<dbReference type="InterPro" id="IPR012337">
    <property type="entry name" value="RNaseH-like_sf"/>
</dbReference>
<feature type="binding site" evidence="13">
    <location>
        <position position="15"/>
    </location>
    <ligand>
        <name>Mg(2+)</name>
        <dbReference type="ChEBI" id="CHEBI:18420"/>
        <label>1</label>
    </ligand>
</feature>
<proteinExistence type="inferred from homology"/>
<evidence type="ECO:0000256" key="13">
    <source>
        <dbReference type="HAMAP-Rule" id="MF_00034"/>
    </source>
</evidence>
<keyword evidence="4 13" id="KW-0479">Metal-binding</keyword>
<evidence type="ECO:0000256" key="4">
    <source>
        <dbReference type="ARBA" id="ARBA00022723"/>
    </source>
</evidence>
<dbReference type="EMBL" id="AP019377">
    <property type="protein sequence ID" value="BBH95494.1"/>
    <property type="molecule type" value="Genomic_DNA"/>
</dbReference>
<comment type="subunit">
    <text evidence="13">Homodimer which binds Holliday junction (HJ) DNA. The HJ becomes 2-fold symmetrical on binding to RuvC with unstacked arms; it has a different conformation from HJ DNA in complex with RuvA. In the full resolvosome a probable DNA-RuvA(4)-RuvB(12)-RuvC(2) complex forms which resolves the HJ.</text>
</comment>
<keyword evidence="2 13" id="KW-0963">Cytoplasm</keyword>
<dbReference type="InterPro" id="IPR002176">
    <property type="entry name" value="X-over_junc_endoDNase_RuvC"/>
</dbReference>
<dbReference type="FunFam" id="3.30.420.10:FF:000002">
    <property type="entry name" value="Crossover junction endodeoxyribonuclease RuvC"/>
    <property type="match status" value="1"/>
</dbReference>
<dbReference type="SUPFAM" id="SSF53098">
    <property type="entry name" value="Ribonuclease H-like"/>
    <property type="match status" value="1"/>
</dbReference>
<evidence type="ECO:0000256" key="9">
    <source>
        <dbReference type="ARBA" id="ARBA00023125"/>
    </source>
</evidence>
<keyword evidence="6 13" id="KW-0227">DNA damage</keyword>
<dbReference type="GO" id="GO:0008821">
    <property type="term" value="F:crossover junction DNA endonuclease activity"/>
    <property type="evidence" value="ECO:0007669"/>
    <property type="project" value="UniProtKB-UniRule"/>
</dbReference>
<dbReference type="PANTHER" id="PTHR30194:SF3">
    <property type="entry name" value="CROSSOVER JUNCTION ENDODEOXYRIBONUCLEASE RUVC"/>
    <property type="match status" value="1"/>
</dbReference>
<dbReference type="EC" id="3.1.21.10" evidence="13 14"/>
<keyword evidence="5 13" id="KW-0255">Endonuclease</keyword>
<dbReference type="GO" id="GO:0006281">
    <property type="term" value="P:DNA repair"/>
    <property type="evidence" value="ECO:0007669"/>
    <property type="project" value="UniProtKB-UniRule"/>
</dbReference>
<feature type="binding site" evidence="13">
    <location>
        <position position="75"/>
    </location>
    <ligand>
        <name>Mg(2+)</name>
        <dbReference type="ChEBI" id="CHEBI:18420"/>
        <label>2</label>
    </ligand>
</feature>
<feature type="active site" evidence="13">
    <location>
        <position position="148"/>
    </location>
</feature>
<evidence type="ECO:0000256" key="5">
    <source>
        <dbReference type="ARBA" id="ARBA00022759"/>
    </source>
</evidence>
<gene>
    <name evidence="13 15" type="primary">ruvC</name>
    <name evidence="15" type="ORF">KTA_36930</name>
</gene>
<dbReference type="NCBIfam" id="NF000711">
    <property type="entry name" value="PRK00039.2-1"/>
    <property type="match status" value="1"/>
</dbReference>